<dbReference type="PANTHER" id="PTHR22642:SF2">
    <property type="entry name" value="PROTEIN LONG AFTER FAR-RED 3"/>
    <property type="match status" value="1"/>
</dbReference>
<dbReference type="SUPFAM" id="SSF51556">
    <property type="entry name" value="Metallo-dependent hydrolases"/>
    <property type="match status" value="1"/>
</dbReference>
<dbReference type="Gene3D" id="3.20.20.140">
    <property type="entry name" value="Metal-dependent hydrolases"/>
    <property type="match status" value="1"/>
</dbReference>
<organism evidence="4 5">
    <name type="scientific">Hohenbuehelia grisea</name>
    <dbReference type="NCBI Taxonomy" id="104357"/>
    <lineage>
        <taxon>Eukaryota</taxon>
        <taxon>Fungi</taxon>
        <taxon>Dikarya</taxon>
        <taxon>Basidiomycota</taxon>
        <taxon>Agaricomycotina</taxon>
        <taxon>Agaricomycetes</taxon>
        <taxon>Agaricomycetidae</taxon>
        <taxon>Agaricales</taxon>
        <taxon>Pleurotineae</taxon>
        <taxon>Pleurotaceae</taxon>
        <taxon>Hohenbuehelia</taxon>
    </lineage>
</organism>
<comment type="caution">
    <text evidence="4">The sequence shown here is derived from an EMBL/GenBank/DDBJ whole genome shotgun (WGS) entry which is preliminary data.</text>
</comment>
<accession>A0ABR3JL71</accession>
<dbReference type="PANTHER" id="PTHR22642">
    <property type="entry name" value="IMIDAZOLONEPROPIONASE"/>
    <property type="match status" value="1"/>
</dbReference>
<evidence type="ECO:0000313" key="5">
    <source>
        <dbReference type="Proteomes" id="UP001556367"/>
    </source>
</evidence>
<dbReference type="EMBL" id="JASNQZ010000006">
    <property type="protein sequence ID" value="KAL0956102.1"/>
    <property type="molecule type" value="Genomic_DNA"/>
</dbReference>
<proteinExistence type="predicted"/>
<dbReference type="InterPro" id="IPR033932">
    <property type="entry name" value="YtcJ-like"/>
</dbReference>
<feature type="transmembrane region" description="Helical" evidence="2">
    <location>
        <begin position="47"/>
        <end position="65"/>
    </location>
</feature>
<feature type="domain" description="Amidohydrolase 3" evidence="3">
    <location>
        <begin position="149"/>
        <end position="627"/>
    </location>
</feature>
<gene>
    <name evidence="4" type="ORF">HGRIS_002270</name>
</gene>
<dbReference type="Gene3D" id="2.30.40.10">
    <property type="entry name" value="Urease, subunit C, domain 1"/>
    <property type="match status" value="1"/>
</dbReference>
<dbReference type="Pfam" id="PF07969">
    <property type="entry name" value="Amidohydro_3"/>
    <property type="match status" value="1"/>
</dbReference>
<dbReference type="Gene3D" id="3.10.310.70">
    <property type="match status" value="1"/>
</dbReference>
<protein>
    <recommendedName>
        <fullName evidence="3">Amidohydrolase 3 domain-containing protein</fullName>
    </recommendedName>
</protein>
<name>A0ABR3JL71_9AGAR</name>
<dbReference type="CDD" id="cd01300">
    <property type="entry name" value="YtcJ_like"/>
    <property type="match status" value="1"/>
</dbReference>
<dbReference type="SUPFAM" id="SSF51338">
    <property type="entry name" value="Composite domain of metallo-dependent hydrolases"/>
    <property type="match status" value="1"/>
</dbReference>
<keyword evidence="2" id="KW-0472">Membrane</keyword>
<feature type="region of interest" description="Disordered" evidence="1">
    <location>
        <begin position="1"/>
        <end position="39"/>
    </location>
</feature>
<dbReference type="InterPro" id="IPR013108">
    <property type="entry name" value="Amidohydro_3"/>
</dbReference>
<evidence type="ECO:0000259" key="3">
    <source>
        <dbReference type="Pfam" id="PF07969"/>
    </source>
</evidence>
<evidence type="ECO:0000313" key="4">
    <source>
        <dbReference type="EMBL" id="KAL0956102.1"/>
    </source>
</evidence>
<keyword evidence="5" id="KW-1185">Reference proteome</keyword>
<keyword evidence="2" id="KW-0812">Transmembrane</keyword>
<dbReference type="Proteomes" id="UP001556367">
    <property type="component" value="Unassembled WGS sequence"/>
</dbReference>
<dbReference type="InterPro" id="IPR032466">
    <property type="entry name" value="Metal_Hydrolase"/>
</dbReference>
<sequence>MNPPLRQRHSTTEAGGSFTPGKEFEGIQQNAQDDHRETRTKTPYSRMVWILGTSAILAIGLARWYPRYVSTGPLPETYALCTPEANKIYTVDDITPQVQCIVVDSAFIVDTGDLEGVKQRWADRHAHGTDSGTATHATRSLPVYFLKPGQIVVPGLIDSHAHILEYGASQQLPLDDATSVQDVVLRVRNFILANPEVVADPAKVILGGGWDHTFWPQNSWPTSEDLDADPVIRGRPVILQSRDCHALWLSETALNTSLPLPLEVDGGIIVRDTSGRPTGVFLDNAQSLVKQPVPSEDDLVRRFQIAVQHAHAAGLTSIHDAGLDPMSLRFYKGQSAKGNLPIRVYGMTYFDENDEYWGNTTKPLIGTGNGRLSTRSVKIFADGALRTGGAALYEPYENSTSNGFMRLPDKVLFETIPRFLRDGWQVNVHAIGDRANGLVLDAFEAALKDVDVSALRPRLEHAQIMTESDMTRLGKLGVIASVQPTHVISDMWYAQDKLGPERVKGLYAFRSIIDRGARLTLGSDFPVESLNPLATFYAAITRTSIDGTSPHGPGGWFPEQRLTRAEALKGMTVDPAYASFMEHELGSLVPGKRADFVVLSQDIMSISPDKILDTKVIATAIDGKVIHGRVF</sequence>
<evidence type="ECO:0000256" key="1">
    <source>
        <dbReference type="SAM" id="MobiDB-lite"/>
    </source>
</evidence>
<evidence type="ECO:0000256" key="2">
    <source>
        <dbReference type="SAM" id="Phobius"/>
    </source>
</evidence>
<dbReference type="InterPro" id="IPR011059">
    <property type="entry name" value="Metal-dep_hydrolase_composite"/>
</dbReference>
<reference evidence="5" key="1">
    <citation type="submission" date="2024-06" db="EMBL/GenBank/DDBJ databases">
        <title>Multi-omics analyses provide insights into the biosynthesis of the anticancer antibiotic pleurotin in Hohenbuehelia grisea.</title>
        <authorList>
            <person name="Weaver J.A."/>
            <person name="Alberti F."/>
        </authorList>
    </citation>
    <scope>NUCLEOTIDE SEQUENCE [LARGE SCALE GENOMIC DNA]</scope>
    <source>
        <strain evidence="5">T-177</strain>
    </source>
</reference>
<keyword evidence="2" id="KW-1133">Transmembrane helix</keyword>